<protein>
    <submittedName>
        <fullName evidence="5">Transcriptional regulator, HxlR family</fullName>
    </submittedName>
</protein>
<dbReference type="AlphaFoldDB" id="X5MGA9"/>
<reference evidence="5 6" key="1">
    <citation type="journal article" date="2014" name="Front. Genet.">
        <title>Genome and metabolic network of "Candidatus Phaeomarinobacter ectocarpi" Ec32, a new candidate genus of Alphaproteobacteria frequently associated with brown algae.</title>
        <authorList>
            <person name="Dittami S.M."/>
            <person name="Barbeyron T."/>
            <person name="Boyen C."/>
            <person name="Cambefort J."/>
            <person name="Collet G."/>
            <person name="Delage L."/>
            <person name="Gobet A."/>
            <person name="Groisillier A."/>
            <person name="Leblanc C."/>
            <person name="Michel G."/>
            <person name="Scornet D."/>
            <person name="Siegel A."/>
            <person name="Tapia J.E."/>
            <person name="Tonon T."/>
        </authorList>
    </citation>
    <scope>NUCLEOTIDE SEQUENCE [LARGE SCALE GENOMIC DNA]</scope>
    <source>
        <strain evidence="5 6">Ec32</strain>
    </source>
</reference>
<evidence type="ECO:0000256" key="1">
    <source>
        <dbReference type="ARBA" id="ARBA00023015"/>
    </source>
</evidence>
<keyword evidence="2" id="KW-0238">DNA-binding</keyword>
<dbReference type="PATRIC" id="fig|1458461.3.peg.2266"/>
<keyword evidence="3" id="KW-0804">Transcription</keyword>
<accession>X5MGA9</accession>
<dbReference type="InterPro" id="IPR002577">
    <property type="entry name" value="HTH_HxlR"/>
</dbReference>
<dbReference type="KEGG" id="pect:BN1012_Phect2261"/>
<dbReference type="EMBL" id="HG966617">
    <property type="protein sequence ID" value="CDO60474.1"/>
    <property type="molecule type" value="Genomic_DNA"/>
</dbReference>
<keyword evidence="1" id="KW-0805">Transcription regulation</keyword>
<organism evidence="5 6">
    <name type="scientific">Candidatus Phaeomarinibacter ectocarpi</name>
    <dbReference type="NCBI Taxonomy" id="1458461"/>
    <lineage>
        <taxon>Bacteria</taxon>
        <taxon>Pseudomonadati</taxon>
        <taxon>Pseudomonadota</taxon>
        <taxon>Alphaproteobacteria</taxon>
        <taxon>Hyphomicrobiales</taxon>
        <taxon>Parvibaculaceae</taxon>
        <taxon>Candidatus Phaeomarinibacter</taxon>
    </lineage>
</organism>
<dbReference type="HOGENOM" id="CLU_111585_0_1_5"/>
<name>X5MGA9_9HYPH</name>
<dbReference type="PANTHER" id="PTHR33204">
    <property type="entry name" value="TRANSCRIPTIONAL REGULATOR, MARR FAMILY"/>
    <property type="match status" value="1"/>
</dbReference>
<keyword evidence="6" id="KW-1185">Reference proteome</keyword>
<dbReference type="PROSITE" id="PS51118">
    <property type="entry name" value="HTH_HXLR"/>
    <property type="match status" value="1"/>
</dbReference>
<dbReference type="InterPro" id="IPR036390">
    <property type="entry name" value="WH_DNA-bd_sf"/>
</dbReference>
<dbReference type="SUPFAM" id="SSF46785">
    <property type="entry name" value="Winged helix' DNA-binding domain"/>
    <property type="match status" value="1"/>
</dbReference>
<dbReference type="Pfam" id="PF01638">
    <property type="entry name" value="HxlR"/>
    <property type="match status" value="1"/>
</dbReference>
<dbReference type="InterPro" id="IPR036388">
    <property type="entry name" value="WH-like_DNA-bd_sf"/>
</dbReference>
<dbReference type="Gene3D" id="1.10.10.10">
    <property type="entry name" value="Winged helix-like DNA-binding domain superfamily/Winged helix DNA-binding domain"/>
    <property type="match status" value="1"/>
</dbReference>
<gene>
    <name evidence="5" type="ORF">BN1012_Phect2261</name>
</gene>
<evidence type="ECO:0000313" key="6">
    <source>
        <dbReference type="Proteomes" id="UP000032160"/>
    </source>
</evidence>
<evidence type="ECO:0000256" key="2">
    <source>
        <dbReference type="ARBA" id="ARBA00023125"/>
    </source>
</evidence>
<dbReference type="Proteomes" id="UP000032160">
    <property type="component" value="Chromosome I"/>
</dbReference>
<evidence type="ECO:0000256" key="3">
    <source>
        <dbReference type="ARBA" id="ARBA00023163"/>
    </source>
</evidence>
<dbReference type="GO" id="GO:0003677">
    <property type="term" value="F:DNA binding"/>
    <property type="evidence" value="ECO:0007669"/>
    <property type="project" value="UniProtKB-KW"/>
</dbReference>
<sequence>MDDCGMARATDLFGDRWTLLILREALYGVTRFEDLRADLGIPRAALSQRLDRMVAAELLSRHPYREGASRTRHEYRMTDQGMEAVIVLVALMDWGDRYLRDDTPPIDVVDAATGEKLSIALTTEDGRVVPLQDAKMNILRRRQK</sequence>
<evidence type="ECO:0000313" key="5">
    <source>
        <dbReference type="EMBL" id="CDO60474.1"/>
    </source>
</evidence>
<evidence type="ECO:0000259" key="4">
    <source>
        <dbReference type="PROSITE" id="PS51118"/>
    </source>
</evidence>
<proteinExistence type="predicted"/>
<dbReference type="PANTHER" id="PTHR33204:SF18">
    <property type="entry name" value="TRANSCRIPTIONAL REGULATORY PROTEIN"/>
    <property type="match status" value="1"/>
</dbReference>
<feature type="domain" description="HTH hxlR-type" evidence="4">
    <location>
        <begin position="4"/>
        <end position="103"/>
    </location>
</feature>